<reference evidence="2" key="2">
    <citation type="submission" date="2025-08" db="UniProtKB">
        <authorList>
            <consortium name="Ensembl"/>
        </authorList>
    </citation>
    <scope>IDENTIFICATION</scope>
    <source>
        <strain evidence="2">Thoroughbred</strain>
    </source>
</reference>
<sequence length="250" mass="26128">HRGEETPPPQHRGEQGARAAAAAGLTPAVGGLGVLLGFPLEFLGGRAHGGVAQQVLVLLAAQALEVAVLEGLPRVLGERALLQRFPQGIAGDGAGRAGVFLHVGQDGQVVRVREPHPPRVRLRLGLRGALGRGPRLRLQGLVGRRGRAQPVGLQLKPLVALHAVQDVLRGDEVARGLGQRLPGLGQQHGPGLLHPAQGAAAVQDERREPALRRTGTHVEGHGAAVLPHEQSRGMSGPVGVFPRIHGLRHS</sequence>
<evidence type="ECO:0000256" key="1">
    <source>
        <dbReference type="SAM" id="MobiDB-lite"/>
    </source>
</evidence>
<dbReference type="GeneTree" id="ENSGT01030000234618"/>
<evidence type="ECO:0000313" key="3">
    <source>
        <dbReference type="Proteomes" id="UP000002281"/>
    </source>
</evidence>
<evidence type="ECO:0000313" key="2">
    <source>
        <dbReference type="Ensembl" id="ENSECAP00000056661.1"/>
    </source>
</evidence>
<accession>A0A9L0R4V5</accession>
<keyword evidence="3" id="KW-1185">Reference proteome</keyword>
<name>A0A9L0R4V5_HORSE</name>
<protein>
    <submittedName>
        <fullName evidence="2">Lysyl-tRNA synthetase 1</fullName>
    </submittedName>
</protein>
<dbReference type="Proteomes" id="UP000002281">
    <property type="component" value="Chromosome 3"/>
</dbReference>
<proteinExistence type="predicted"/>
<dbReference type="Ensembl" id="ENSECAT00000109587.1">
    <property type="protein sequence ID" value="ENSECAP00000056661.1"/>
    <property type="gene ID" value="ENSECAG00000013424.4"/>
</dbReference>
<reference evidence="2 3" key="1">
    <citation type="journal article" date="2009" name="Science">
        <title>Genome sequence, comparative analysis, and population genetics of the domestic horse.</title>
        <authorList>
            <consortium name="Broad Institute Genome Sequencing Platform"/>
            <consortium name="Broad Institute Whole Genome Assembly Team"/>
            <person name="Wade C.M."/>
            <person name="Giulotto E."/>
            <person name="Sigurdsson S."/>
            <person name="Zoli M."/>
            <person name="Gnerre S."/>
            <person name="Imsland F."/>
            <person name="Lear T.L."/>
            <person name="Adelson D.L."/>
            <person name="Bailey E."/>
            <person name="Bellone R.R."/>
            <person name="Bloecker H."/>
            <person name="Distl O."/>
            <person name="Edgar R.C."/>
            <person name="Garber M."/>
            <person name="Leeb T."/>
            <person name="Mauceli E."/>
            <person name="MacLeod J.N."/>
            <person name="Penedo M.C.T."/>
            <person name="Raison J.M."/>
            <person name="Sharpe T."/>
            <person name="Vogel J."/>
            <person name="Andersson L."/>
            <person name="Antczak D.F."/>
            <person name="Biagi T."/>
            <person name="Binns M.M."/>
            <person name="Chowdhary B.P."/>
            <person name="Coleman S.J."/>
            <person name="Della Valle G."/>
            <person name="Fryc S."/>
            <person name="Guerin G."/>
            <person name="Hasegawa T."/>
            <person name="Hill E.W."/>
            <person name="Jurka J."/>
            <person name="Kiialainen A."/>
            <person name="Lindgren G."/>
            <person name="Liu J."/>
            <person name="Magnani E."/>
            <person name="Mickelson J.R."/>
            <person name="Murray J."/>
            <person name="Nergadze S.G."/>
            <person name="Onofrio R."/>
            <person name="Pedroni S."/>
            <person name="Piras M.F."/>
            <person name="Raudsepp T."/>
            <person name="Rocchi M."/>
            <person name="Roeed K.H."/>
            <person name="Ryder O.A."/>
            <person name="Searle S."/>
            <person name="Skow L."/>
            <person name="Swinburne J.E."/>
            <person name="Syvaenen A.C."/>
            <person name="Tozaki T."/>
            <person name="Valberg S.J."/>
            <person name="Vaudin M."/>
            <person name="White J.R."/>
            <person name="Zody M.C."/>
            <person name="Lander E.S."/>
            <person name="Lindblad-Toh K."/>
        </authorList>
    </citation>
    <scope>NUCLEOTIDE SEQUENCE [LARGE SCALE GENOMIC DNA]</scope>
    <source>
        <strain evidence="2 3">Thoroughbred</strain>
    </source>
</reference>
<reference evidence="2" key="3">
    <citation type="submission" date="2025-09" db="UniProtKB">
        <authorList>
            <consortium name="Ensembl"/>
        </authorList>
    </citation>
    <scope>IDENTIFICATION</scope>
    <source>
        <strain evidence="2">Thoroughbred</strain>
    </source>
</reference>
<feature type="region of interest" description="Disordered" evidence="1">
    <location>
        <begin position="228"/>
        <end position="250"/>
    </location>
</feature>
<gene>
    <name evidence="2" type="primary">KARS1</name>
</gene>
<dbReference type="AlphaFoldDB" id="A0A9L0R4V5"/>
<organism evidence="2 3">
    <name type="scientific">Equus caballus</name>
    <name type="common">Horse</name>
    <dbReference type="NCBI Taxonomy" id="9796"/>
    <lineage>
        <taxon>Eukaryota</taxon>
        <taxon>Metazoa</taxon>
        <taxon>Chordata</taxon>
        <taxon>Craniata</taxon>
        <taxon>Vertebrata</taxon>
        <taxon>Euteleostomi</taxon>
        <taxon>Mammalia</taxon>
        <taxon>Eutheria</taxon>
        <taxon>Laurasiatheria</taxon>
        <taxon>Perissodactyla</taxon>
        <taxon>Equidae</taxon>
        <taxon>Equus</taxon>
    </lineage>
</organism>